<dbReference type="STRING" id="86416.Clopa_2202"/>
<dbReference type="NCBIfam" id="TIGR02856">
    <property type="entry name" value="spore_yqfC"/>
    <property type="match status" value="1"/>
</dbReference>
<dbReference type="RefSeq" id="WP_015615385.1">
    <property type="nucleotide sequence ID" value="NC_021182.1"/>
</dbReference>
<dbReference type="InterPro" id="IPR022476">
    <property type="entry name" value="Spore_YabP/YqfC"/>
</dbReference>
<keyword evidence="2" id="KW-1185">Reference proteome</keyword>
<accession>R4K991</accession>
<dbReference type="Pfam" id="PF07873">
    <property type="entry name" value="YabP"/>
    <property type="match status" value="1"/>
</dbReference>
<dbReference type="InterPro" id="IPR022477">
    <property type="entry name" value="Spore_YqfC"/>
</dbReference>
<evidence type="ECO:0000313" key="2">
    <source>
        <dbReference type="Proteomes" id="UP000013523"/>
    </source>
</evidence>
<dbReference type="EMBL" id="CP003261">
    <property type="protein sequence ID" value="AGK97079.1"/>
    <property type="molecule type" value="Genomic_DNA"/>
</dbReference>
<dbReference type="AlphaFoldDB" id="R4K991"/>
<dbReference type="eggNOG" id="ENOG5032ZA5">
    <property type="taxonomic scope" value="Bacteria"/>
</dbReference>
<dbReference type="HOGENOM" id="CLU_161222_2_1_9"/>
<evidence type="ECO:0000313" key="1">
    <source>
        <dbReference type="EMBL" id="AGK97079.1"/>
    </source>
</evidence>
<dbReference type="OrthoDB" id="2989236at2"/>
<name>R4K991_CLOPA</name>
<protein>
    <submittedName>
        <fullName evidence="1">Sporulation protein YqfC</fullName>
    </submittedName>
</protein>
<organism evidence="1 2">
    <name type="scientific">Clostridium pasteurianum BC1</name>
    <dbReference type="NCBI Taxonomy" id="86416"/>
    <lineage>
        <taxon>Bacteria</taxon>
        <taxon>Bacillati</taxon>
        <taxon>Bacillota</taxon>
        <taxon>Clostridia</taxon>
        <taxon>Eubacteriales</taxon>
        <taxon>Clostridiaceae</taxon>
        <taxon>Clostridium</taxon>
    </lineage>
</organism>
<reference evidence="1 2" key="1">
    <citation type="submission" date="2012-01" db="EMBL/GenBank/DDBJ databases">
        <title>Complete sequence of chromosome of Clostridium pasteurianum BC1.</title>
        <authorList>
            <consortium name="US DOE Joint Genome Institute"/>
            <person name="Lucas S."/>
            <person name="Han J."/>
            <person name="Lapidus A."/>
            <person name="Cheng J.-F."/>
            <person name="Goodwin L."/>
            <person name="Pitluck S."/>
            <person name="Peters L."/>
            <person name="Mikhailova N."/>
            <person name="Teshima H."/>
            <person name="Detter J.C."/>
            <person name="Han C."/>
            <person name="Tapia R."/>
            <person name="Land M."/>
            <person name="Hauser L."/>
            <person name="Kyrpides N."/>
            <person name="Ivanova N."/>
            <person name="Pagani I."/>
            <person name="Dunn J."/>
            <person name="Taghavi S."/>
            <person name="Francis A."/>
            <person name="van der Lelie D."/>
            <person name="Woyke T."/>
        </authorList>
    </citation>
    <scope>NUCLEOTIDE SEQUENCE [LARGE SCALE GENOMIC DNA]</scope>
    <source>
        <strain evidence="1 2">BC1</strain>
    </source>
</reference>
<dbReference type="KEGG" id="cpas:Clopa_2202"/>
<dbReference type="Proteomes" id="UP000013523">
    <property type="component" value="Chromosome"/>
</dbReference>
<sequence length="93" mass="10282">MQNKISKVKKNLAEKLDIPRDVVLNIPKIIIVGNDEITIENHHGILQFSDNFIRIKSSLGNIGVQGSGFEILFISGTTIVLSGIFKSVEYEGK</sequence>
<dbReference type="PATRIC" id="fig|86416.3.peg.2178"/>
<gene>
    <name evidence="1" type="ORF">Clopa_2202</name>
</gene>
<proteinExistence type="predicted"/>